<dbReference type="VEuPathDB" id="FungiDB:H257_01650"/>
<feature type="compositionally biased region" description="Polar residues" evidence="1">
    <location>
        <begin position="139"/>
        <end position="154"/>
    </location>
</feature>
<evidence type="ECO:0000313" key="4">
    <source>
        <dbReference type="Proteomes" id="UP000284702"/>
    </source>
</evidence>
<evidence type="ECO:0000313" key="3">
    <source>
        <dbReference type="EMBL" id="RQM31345.1"/>
    </source>
</evidence>
<proteinExistence type="predicted"/>
<dbReference type="AlphaFoldDB" id="W4H353"/>
<accession>W4H353</accession>
<dbReference type="GeneID" id="20803646"/>
<reference evidence="3 4" key="2">
    <citation type="submission" date="2018-07" db="EMBL/GenBank/DDBJ databases">
        <title>Annotation of Aphanomyces astaci genome assembly.</title>
        <authorList>
            <person name="Studholme D.J."/>
        </authorList>
    </citation>
    <scope>NUCLEOTIDE SEQUENCE [LARGE SCALE GENOMIC DNA]</scope>
    <source>
        <strain evidence="3">Pc</strain>
    </source>
</reference>
<sequence length="170" mass="18004">MQRQWWLQWKNRVLYAANKFQYDAQKKAELLWYGSNNVGSAHANVSVPFMVTRQMKVQLADKGFPSHIVAALTPANAHAILQSNTSFDAYLKDATTSSTPNAADNAADTTTSSSLAATGSSESPSTESLQPKSPALACVSTTEDSVGKTRSTASTAPVAALAIVLDKPAA</sequence>
<organism evidence="2">
    <name type="scientific">Aphanomyces astaci</name>
    <name type="common">Crayfish plague agent</name>
    <dbReference type="NCBI Taxonomy" id="112090"/>
    <lineage>
        <taxon>Eukaryota</taxon>
        <taxon>Sar</taxon>
        <taxon>Stramenopiles</taxon>
        <taxon>Oomycota</taxon>
        <taxon>Saprolegniomycetes</taxon>
        <taxon>Saprolegniales</taxon>
        <taxon>Verrucalvaceae</taxon>
        <taxon>Aphanomyces</taxon>
    </lineage>
</organism>
<dbReference type="OrthoDB" id="97693at2759"/>
<evidence type="ECO:0000256" key="1">
    <source>
        <dbReference type="SAM" id="MobiDB-lite"/>
    </source>
</evidence>
<dbReference type="EMBL" id="MZMZ02000091">
    <property type="protein sequence ID" value="RQM31345.1"/>
    <property type="molecule type" value="Genomic_DNA"/>
</dbReference>
<dbReference type="Proteomes" id="UP000284702">
    <property type="component" value="Unassembled WGS sequence"/>
</dbReference>
<protein>
    <submittedName>
        <fullName evidence="2">Uncharacterized protein</fullName>
    </submittedName>
</protein>
<evidence type="ECO:0000313" key="2">
    <source>
        <dbReference type="EMBL" id="ETV86455.1"/>
    </source>
</evidence>
<gene>
    <name evidence="3" type="ORF">B5M09_006501</name>
    <name evidence="2" type="ORF">H257_01650</name>
</gene>
<feature type="compositionally biased region" description="Low complexity" evidence="1">
    <location>
        <begin position="97"/>
        <end position="125"/>
    </location>
</feature>
<reference evidence="2" key="1">
    <citation type="submission" date="2013-12" db="EMBL/GenBank/DDBJ databases">
        <title>The Genome Sequence of Aphanomyces astaci APO3.</title>
        <authorList>
            <consortium name="The Broad Institute Genomics Platform"/>
            <person name="Russ C."/>
            <person name="Tyler B."/>
            <person name="van West P."/>
            <person name="Dieguez-Uribeondo J."/>
            <person name="Young S.K."/>
            <person name="Zeng Q."/>
            <person name="Gargeya S."/>
            <person name="Fitzgerald M."/>
            <person name="Abouelleil A."/>
            <person name="Alvarado L."/>
            <person name="Chapman S.B."/>
            <person name="Gainer-Dewar J."/>
            <person name="Goldberg J."/>
            <person name="Griggs A."/>
            <person name="Gujja S."/>
            <person name="Hansen M."/>
            <person name="Howarth C."/>
            <person name="Imamovic A."/>
            <person name="Ireland A."/>
            <person name="Larimer J."/>
            <person name="McCowan C."/>
            <person name="Murphy C."/>
            <person name="Pearson M."/>
            <person name="Poon T.W."/>
            <person name="Priest M."/>
            <person name="Roberts A."/>
            <person name="Saif S."/>
            <person name="Shea T."/>
            <person name="Sykes S."/>
            <person name="Wortman J."/>
            <person name="Nusbaum C."/>
            <person name="Birren B."/>
        </authorList>
    </citation>
    <scope>NUCLEOTIDE SEQUENCE [LARGE SCALE GENOMIC DNA]</scope>
    <source>
        <strain evidence="2">APO3</strain>
    </source>
</reference>
<name>W4H353_APHAT</name>
<keyword evidence="4" id="KW-1185">Reference proteome</keyword>
<feature type="region of interest" description="Disordered" evidence="1">
    <location>
        <begin position="97"/>
        <end position="154"/>
    </location>
</feature>
<dbReference type="RefSeq" id="XP_009823254.1">
    <property type="nucleotide sequence ID" value="XM_009824952.1"/>
</dbReference>
<dbReference type="EMBL" id="KI913116">
    <property type="protein sequence ID" value="ETV86455.1"/>
    <property type="molecule type" value="Genomic_DNA"/>
</dbReference>